<dbReference type="EMBL" id="JAANAS010000001">
    <property type="protein sequence ID" value="NGZ88793.1"/>
    <property type="molecule type" value="Genomic_DNA"/>
</dbReference>
<proteinExistence type="predicted"/>
<organism evidence="3 4">
    <name type="scientific">Psychroflexus maritimus</name>
    <dbReference type="NCBI Taxonomy" id="2714865"/>
    <lineage>
        <taxon>Bacteria</taxon>
        <taxon>Pseudomonadati</taxon>
        <taxon>Bacteroidota</taxon>
        <taxon>Flavobacteriia</taxon>
        <taxon>Flavobacteriales</taxon>
        <taxon>Flavobacteriaceae</taxon>
        <taxon>Psychroflexus</taxon>
    </lineage>
</organism>
<evidence type="ECO:0000256" key="1">
    <source>
        <dbReference type="SAM" id="MobiDB-lite"/>
    </source>
</evidence>
<sequence length="242" mass="27719">MKLKKKENLNAKSKLYFLVSLCFVLFISLILIENKTYYVKEFPEDEYFQINKSIADEPAMSSVKKEVKMPKQSKPEVLNQPPLVEEDLTQKRPDPDDVESSLFDLNLDDNIAHIDDIDDLPKTEIIETLPYASVSKAPVFRGCEQFTSSVDQKNCMHQKIAQIISKKLRPYLSKEDNGVKIYVQFTVNHDGKVIDVFTNSISEKLNLKAKSIIQNLPEFTPAVHNQENVKVIYSLPIIIKVN</sequence>
<protein>
    <recommendedName>
        <fullName evidence="5">TonB C-terminal domain-containing protein</fullName>
    </recommendedName>
</protein>
<dbReference type="Gene3D" id="3.30.1150.10">
    <property type="match status" value="1"/>
</dbReference>
<evidence type="ECO:0008006" key="5">
    <source>
        <dbReference type="Google" id="ProtNLM"/>
    </source>
</evidence>
<evidence type="ECO:0000256" key="2">
    <source>
        <dbReference type="SAM" id="Phobius"/>
    </source>
</evidence>
<evidence type="ECO:0000313" key="4">
    <source>
        <dbReference type="Proteomes" id="UP000643701"/>
    </source>
</evidence>
<keyword evidence="4" id="KW-1185">Reference proteome</keyword>
<evidence type="ECO:0000313" key="3">
    <source>
        <dbReference type="EMBL" id="NGZ88793.1"/>
    </source>
</evidence>
<dbReference type="Proteomes" id="UP000643701">
    <property type="component" value="Unassembled WGS sequence"/>
</dbReference>
<name>A0A967ABY5_9FLAO</name>
<gene>
    <name evidence="3" type="ORF">G7034_00840</name>
</gene>
<feature type="region of interest" description="Disordered" evidence="1">
    <location>
        <begin position="64"/>
        <end position="97"/>
    </location>
</feature>
<dbReference type="AlphaFoldDB" id="A0A967ABY5"/>
<keyword evidence="2" id="KW-0472">Membrane</keyword>
<comment type="caution">
    <text evidence="3">The sequence shown here is derived from an EMBL/GenBank/DDBJ whole genome shotgun (WGS) entry which is preliminary data.</text>
</comment>
<keyword evidence="2" id="KW-1133">Transmembrane helix</keyword>
<reference evidence="3" key="1">
    <citation type="submission" date="2020-03" db="EMBL/GenBank/DDBJ databases">
        <title>Psychroflexus Maritimus sp. nov., isolate from marine sediment.</title>
        <authorList>
            <person name="Zhong Y.-L."/>
        </authorList>
    </citation>
    <scope>NUCLEOTIDE SEQUENCE</scope>
    <source>
        <strain evidence="3">C1</strain>
    </source>
</reference>
<dbReference type="RefSeq" id="WP_166399056.1">
    <property type="nucleotide sequence ID" value="NZ_JAANAS010000001.1"/>
</dbReference>
<accession>A0A967ABY5</accession>
<dbReference type="SUPFAM" id="SSF74653">
    <property type="entry name" value="TolA/TonB C-terminal domain"/>
    <property type="match status" value="1"/>
</dbReference>
<feature type="transmembrane region" description="Helical" evidence="2">
    <location>
        <begin position="15"/>
        <end position="32"/>
    </location>
</feature>
<keyword evidence="2" id="KW-0812">Transmembrane</keyword>